<organism evidence="1 2">
    <name type="scientific">Candidatus Nomurabacteria bacterium RIFCSPLOWO2_01_FULL_39_17</name>
    <dbReference type="NCBI Taxonomy" id="1801770"/>
    <lineage>
        <taxon>Bacteria</taxon>
        <taxon>Candidatus Nomuraibacteriota</taxon>
    </lineage>
</organism>
<evidence type="ECO:0000313" key="1">
    <source>
        <dbReference type="EMBL" id="OGI85623.1"/>
    </source>
</evidence>
<dbReference type="Proteomes" id="UP000179352">
    <property type="component" value="Unassembled WGS sequence"/>
</dbReference>
<proteinExistence type="predicted"/>
<dbReference type="EMBL" id="MFUU01000022">
    <property type="protein sequence ID" value="OGI85623.1"/>
    <property type="molecule type" value="Genomic_DNA"/>
</dbReference>
<protein>
    <submittedName>
        <fullName evidence="1">Uncharacterized protein</fullName>
    </submittedName>
</protein>
<sequence length="205" mass="24156">MYIPLWIIVIGAIIWFIYARNKEKAQQNISVTTKEKEVVISEETVFKVQSKFEDKITNETDFPDAISGDEIYIYKNLMRPWFDKLTAQYRYDEKMTQKLRNDWLDYMDAVGDRSTYNYLSLESEDEKQSEKYREDHITASRKMFAIQDAFATTIGADAVSELKKVKEMGFMSFSRHGELAPEGFKWDLGRRELVPIKEKKKTPEK</sequence>
<accession>A0A1F6WUQ0</accession>
<evidence type="ECO:0000313" key="2">
    <source>
        <dbReference type="Proteomes" id="UP000179352"/>
    </source>
</evidence>
<gene>
    <name evidence="1" type="ORF">A3A01_01245</name>
</gene>
<dbReference type="AlphaFoldDB" id="A0A1F6WUQ0"/>
<comment type="caution">
    <text evidence="1">The sequence shown here is derived from an EMBL/GenBank/DDBJ whole genome shotgun (WGS) entry which is preliminary data.</text>
</comment>
<dbReference type="STRING" id="1801770.A3A01_01245"/>
<reference evidence="1 2" key="1">
    <citation type="journal article" date="2016" name="Nat. Commun.">
        <title>Thousands of microbial genomes shed light on interconnected biogeochemical processes in an aquifer system.</title>
        <authorList>
            <person name="Anantharaman K."/>
            <person name="Brown C.T."/>
            <person name="Hug L.A."/>
            <person name="Sharon I."/>
            <person name="Castelle C.J."/>
            <person name="Probst A.J."/>
            <person name="Thomas B.C."/>
            <person name="Singh A."/>
            <person name="Wilkins M.J."/>
            <person name="Karaoz U."/>
            <person name="Brodie E.L."/>
            <person name="Williams K.H."/>
            <person name="Hubbard S.S."/>
            <person name="Banfield J.F."/>
        </authorList>
    </citation>
    <scope>NUCLEOTIDE SEQUENCE [LARGE SCALE GENOMIC DNA]</scope>
</reference>
<name>A0A1F6WUQ0_9BACT</name>